<dbReference type="InterPro" id="IPR036770">
    <property type="entry name" value="Ankyrin_rpt-contain_sf"/>
</dbReference>
<feature type="repeat" description="ANK" evidence="2">
    <location>
        <begin position="705"/>
        <end position="737"/>
    </location>
</feature>
<dbReference type="InterPro" id="IPR002110">
    <property type="entry name" value="Ankyrin_rpt"/>
</dbReference>
<dbReference type="InterPro" id="IPR054471">
    <property type="entry name" value="GPIID_WHD"/>
</dbReference>
<dbReference type="Gene3D" id="1.25.40.20">
    <property type="entry name" value="Ankyrin repeat-containing domain"/>
    <property type="match status" value="1"/>
</dbReference>
<reference evidence="4 5" key="2">
    <citation type="journal article" date="2012" name="Eukaryot. Cell">
        <title>Genome update of Botrytis cinerea strains B05.10 and T4.</title>
        <authorList>
            <person name="Staats M."/>
            <person name="van Kan J.A."/>
        </authorList>
    </citation>
    <scope>NUCLEOTIDE SEQUENCE [LARGE SCALE GENOMIC DNA]</scope>
    <source>
        <strain evidence="4 5">B05.10</strain>
    </source>
</reference>
<dbReference type="SUPFAM" id="SSF48403">
    <property type="entry name" value="Ankyrin repeat"/>
    <property type="match status" value="1"/>
</dbReference>
<dbReference type="Gene3D" id="3.40.50.300">
    <property type="entry name" value="P-loop containing nucleotide triphosphate hydrolases"/>
    <property type="match status" value="1"/>
</dbReference>
<accession>A0A384JGD2</accession>
<evidence type="ECO:0000256" key="2">
    <source>
        <dbReference type="PROSITE-ProRule" id="PRU00023"/>
    </source>
</evidence>
<dbReference type="VEuPathDB" id="FungiDB:Bcin04g05120"/>
<gene>
    <name evidence="4" type="ORF">BCIN_04g05120</name>
</gene>
<dbReference type="SMART" id="SM00248">
    <property type="entry name" value="ANK"/>
    <property type="match status" value="9"/>
</dbReference>
<dbReference type="Pfam" id="PF12796">
    <property type="entry name" value="Ank_2"/>
    <property type="match status" value="3"/>
</dbReference>
<dbReference type="GeneID" id="5438261"/>
<dbReference type="InterPro" id="IPR027417">
    <property type="entry name" value="P-loop_NTPase"/>
</dbReference>
<keyword evidence="1" id="KW-0677">Repeat</keyword>
<dbReference type="SUPFAM" id="SSF52540">
    <property type="entry name" value="P-loop containing nucleoside triphosphate hydrolases"/>
    <property type="match status" value="1"/>
</dbReference>
<dbReference type="PROSITE" id="PS50088">
    <property type="entry name" value="ANK_REPEAT"/>
    <property type="match status" value="5"/>
</dbReference>
<reference evidence="4 5" key="1">
    <citation type="journal article" date="2011" name="PLoS Genet.">
        <title>Genomic analysis of the necrotrophic fungal pathogens Sclerotinia sclerotiorum and Botrytis cinerea.</title>
        <authorList>
            <person name="Amselem J."/>
            <person name="Cuomo C.A."/>
            <person name="van Kan J.A."/>
            <person name="Viaud M."/>
            <person name="Benito E.P."/>
            <person name="Couloux A."/>
            <person name="Coutinho P.M."/>
            <person name="de Vries R.P."/>
            <person name="Dyer P.S."/>
            <person name="Fillinger S."/>
            <person name="Fournier E."/>
            <person name="Gout L."/>
            <person name="Hahn M."/>
            <person name="Kohn L."/>
            <person name="Lapalu N."/>
            <person name="Plummer K.M."/>
            <person name="Pradier J.M."/>
            <person name="Quevillon E."/>
            <person name="Sharon A."/>
            <person name="Simon A."/>
            <person name="ten Have A."/>
            <person name="Tudzynski B."/>
            <person name="Tudzynski P."/>
            <person name="Wincker P."/>
            <person name="Andrew M."/>
            <person name="Anthouard V."/>
            <person name="Beever R.E."/>
            <person name="Beffa R."/>
            <person name="Benoit I."/>
            <person name="Bouzid O."/>
            <person name="Brault B."/>
            <person name="Chen Z."/>
            <person name="Choquer M."/>
            <person name="Collemare J."/>
            <person name="Cotton P."/>
            <person name="Danchin E.G."/>
            <person name="Da Silva C."/>
            <person name="Gautier A."/>
            <person name="Giraud C."/>
            <person name="Giraud T."/>
            <person name="Gonzalez C."/>
            <person name="Grossetete S."/>
            <person name="Guldener U."/>
            <person name="Henrissat B."/>
            <person name="Howlett B.J."/>
            <person name="Kodira C."/>
            <person name="Kretschmer M."/>
            <person name="Lappartient A."/>
            <person name="Leroch M."/>
            <person name="Levis C."/>
            <person name="Mauceli E."/>
            <person name="Neuveglise C."/>
            <person name="Oeser B."/>
            <person name="Pearson M."/>
            <person name="Poulain J."/>
            <person name="Poussereau N."/>
            <person name="Quesneville H."/>
            <person name="Rascle C."/>
            <person name="Schumacher J."/>
            <person name="Segurens B."/>
            <person name="Sexton A."/>
            <person name="Silva E."/>
            <person name="Sirven C."/>
            <person name="Soanes D.M."/>
            <person name="Talbot N.J."/>
            <person name="Templeton M."/>
            <person name="Yandava C."/>
            <person name="Yarden O."/>
            <person name="Zeng Q."/>
            <person name="Rollins J.A."/>
            <person name="Lebrun M.H."/>
            <person name="Dickman M."/>
        </authorList>
    </citation>
    <scope>NUCLEOTIDE SEQUENCE [LARGE SCALE GENOMIC DNA]</scope>
    <source>
        <strain evidence="4 5">B05.10</strain>
    </source>
</reference>
<dbReference type="PANTHER" id="PTHR10039:SF15">
    <property type="entry name" value="NACHT DOMAIN-CONTAINING PROTEIN"/>
    <property type="match status" value="1"/>
</dbReference>
<feature type="repeat" description="ANK" evidence="2">
    <location>
        <begin position="807"/>
        <end position="839"/>
    </location>
</feature>
<evidence type="ECO:0000313" key="5">
    <source>
        <dbReference type="Proteomes" id="UP000001798"/>
    </source>
</evidence>
<evidence type="ECO:0000256" key="1">
    <source>
        <dbReference type="ARBA" id="ARBA00022737"/>
    </source>
</evidence>
<dbReference type="EMBL" id="CP009808">
    <property type="protein sequence ID" value="ATZ49354.1"/>
    <property type="molecule type" value="Genomic_DNA"/>
</dbReference>
<dbReference type="PANTHER" id="PTHR10039">
    <property type="entry name" value="AMELOGENIN"/>
    <property type="match status" value="1"/>
</dbReference>
<protein>
    <recommendedName>
        <fullName evidence="3">NACHT domain-containing protein</fullName>
    </recommendedName>
</protein>
<dbReference type="InterPro" id="IPR056884">
    <property type="entry name" value="NPHP3-like_N"/>
</dbReference>
<dbReference type="Proteomes" id="UP000001798">
    <property type="component" value="Chromosome 4"/>
</dbReference>
<feature type="repeat" description="ANK" evidence="2">
    <location>
        <begin position="774"/>
        <end position="806"/>
    </location>
</feature>
<feature type="repeat" description="ANK" evidence="2">
    <location>
        <begin position="940"/>
        <end position="972"/>
    </location>
</feature>
<sequence>MEAIGTISNIAGILSAGIQVCEGLINYYNAWKGSKKENADMIKSIEGLLTNFALLKAVLQSPAFDKTMATTVESSILDCEDSIAELRDELKKVMVCKPSVMNVDDLVARENHENQGFRDKMSEQGRRILYPFRKSTLMRLQESIEHVRSNLVLAMDILNLSTVSATAEKVVDISKQVTTISDSVDAIITQQMDKESLKVLKWLSAIDCHSKQREILSRRQEGTGEWLFKSQEYQNWLGEKDRLLWCSGSPGAGKTVLASAIVDDLETRFSASNVGIAFIYCNYAEKISIAEYIASIIQQLIRQRYVIPDYVLDLYHKHRSMGTNINATEAVHLLHSLVSEFPRLYIVVDALDECEETKKTRTNLIRQLQNLPSNAHLLLTSRRLGDIEEKLSDYPHLEIRASDDDVRAYLEARIDTEENILKFCKKDPTLRKTIIGKIAEKAHGMFLLAHMHIEAIASELKISRVRKALTGLPEILDKTYDDAMKRIMEGQETNRKILAMNILMWLSCAKKPLTVRELQHAVAIMELDPDEHELDEDDFYDQDLLLTVCAGLVVVDPESGVIRLCHFTLQEYFERHRAKFFPNSSMLITQACIKYLSLDDFKKPERPDRETIKTRLKEYALLSYASQYLGVHAQGTAETELRDCILHFLDQKTLVNGASAAMMPFSIRHTIEFPPPIVAAAMFGLSTIVGALLDTGADIEAVCPKDFTPLLIAAELGHSPVVQLLIHSKANLLAKDYQQENALHKAARKGHVEIVKQLVSVQPSLIEIPFEANFNKTALHIAIDRRNEGVVRALIEAGADVNASDELSLTPLMKSVVGGLPGAIDLLIEKGADVDAKGFREHAVLSMAATAGNIMAVRKLLAAGAEVDAGKDTYSGTALVRAASSGHKNDVLVVKELILHGADVNAVCDRETVLMHSALRPSIMKLLIEAGADIEAKDAEGETVLHKAAKVGREDSVQVLIEAGANLHVKTFEGNTAVSSARQLRNRGPHPEVIALLKGAMKKDPLGTVV</sequence>
<dbReference type="KEGG" id="bfu:BCIN_04g05120"/>
<dbReference type="InterPro" id="IPR007111">
    <property type="entry name" value="NACHT_NTPase"/>
</dbReference>
<feature type="domain" description="NACHT" evidence="3">
    <location>
        <begin position="242"/>
        <end position="382"/>
    </location>
</feature>
<dbReference type="PRINTS" id="PR01415">
    <property type="entry name" value="ANKYRIN"/>
</dbReference>
<dbReference type="PROSITE" id="PS50837">
    <property type="entry name" value="NACHT"/>
    <property type="match status" value="1"/>
</dbReference>
<evidence type="ECO:0000259" key="3">
    <source>
        <dbReference type="PROSITE" id="PS50837"/>
    </source>
</evidence>
<name>A0A384JGD2_BOTFB</name>
<dbReference type="RefSeq" id="XP_024548427.1">
    <property type="nucleotide sequence ID" value="XM_024692648.1"/>
</dbReference>
<dbReference type="AlphaFoldDB" id="A0A384JGD2"/>
<reference evidence="4 5" key="3">
    <citation type="journal article" date="2017" name="Mol. Plant Pathol.">
        <title>A gapless genome sequence of the fungus Botrytis cinerea.</title>
        <authorList>
            <person name="Van Kan J.A."/>
            <person name="Stassen J.H."/>
            <person name="Mosbach A."/>
            <person name="Van Der Lee T.A."/>
            <person name="Faino L."/>
            <person name="Farmer A.D."/>
            <person name="Papasotiriou D.G."/>
            <person name="Zhou S."/>
            <person name="Seidl M.F."/>
            <person name="Cottam E."/>
            <person name="Edel D."/>
            <person name="Hahn M."/>
            <person name="Schwartz D.C."/>
            <person name="Dietrich R.A."/>
            <person name="Widdison S."/>
            <person name="Scalliet G."/>
        </authorList>
    </citation>
    <scope>NUCLEOTIDE SEQUENCE [LARGE SCALE GENOMIC DNA]</scope>
    <source>
        <strain evidence="4 5">B05.10</strain>
    </source>
</reference>
<keyword evidence="2" id="KW-0040">ANK repeat</keyword>
<dbReference type="Pfam" id="PF22939">
    <property type="entry name" value="WHD_GPIID"/>
    <property type="match status" value="1"/>
</dbReference>
<organism evidence="4 5">
    <name type="scientific">Botryotinia fuckeliana (strain B05.10)</name>
    <name type="common">Noble rot fungus</name>
    <name type="synonym">Botrytis cinerea</name>
    <dbReference type="NCBI Taxonomy" id="332648"/>
    <lineage>
        <taxon>Eukaryota</taxon>
        <taxon>Fungi</taxon>
        <taxon>Dikarya</taxon>
        <taxon>Ascomycota</taxon>
        <taxon>Pezizomycotina</taxon>
        <taxon>Leotiomycetes</taxon>
        <taxon>Helotiales</taxon>
        <taxon>Sclerotiniaceae</taxon>
        <taxon>Botrytis</taxon>
    </lineage>
</organism>
<evidence type="ECO:0000313" key="4">
    <source>
        <dbReference type="EMBL" id="ATZ49354.1"/>
    </source>
</evidence>
<dbReference type="Pfam" id="PF24883">
    <property type="entry name" value="NPHP3_N"/>
    <property type="match status" value="1"/>
</dbReference>
<dbReference type="OrthoDB" id="195446at2759"/>
<keyword evidence="5" id="KW-1185">Reference proteome</keyword>
<dbReference type="PROSITE" id="PS50297">
    <property type="entry name" value="ANK_REP_REGION"/>
    <property type="match status" value="3"/>
</dbReference>
<feature type="repeat" description="ANK" evidence="2">
    <location>
        <begin position="874"/>
        <end position="909"/>
    </location>
</feature>
<proteinExistence type="predicted"/>